<proteinExistence type="predicted"/>
<dbReference type="AlphaFoldDB" id="A0AAV7TRR3"/>
<feature type="compositionally biased region" description="Polar residues" evidence="1">
    <location>
        <begin position="69"/>
        <end position="100"/>
    </location>
</feature>
<accession>A0AAV7TRR3</accession>
<gene>
    <name evidence="2" type="ORF">NDU88_004571</name>
</gene>
<name>A0AAV7TRR3_PLEWA</name>
<feature type="region of interest" description="Disordered" evidence="1">
    <location>
        <begin position="136"/>
        <end position="157"/>
    </location>
</feature>
<organism evidence="2 3">
    <name type="scientific">Pleurodeles waltl</name>
    <name type="common">Iberian ribbed newt</name>
    <dbReference type="NCBI Taxonomy" id="8319"/>
    <lineage>
        <taxon>Eukaryota</taxon>
        <taxon>Metazoa</taxon>
        <taxon>Chordata</taxon>
        <taxon>Craniata</taxon>
        <taxon>Vertebrata</taxon>
        <taxon>Euteleostomi</taxon>
        <taxon>Amphibia</taxon>
        <taxon>Batrachia</taxon>
        <taxon>Caudata</taxon>
        <taxon>Salamandroidea</taxon>
        <taxon>Salamandridae</taxon>
        <taxon>Pleurodelinae</taxon>
        <taxon>Pleurodeles</taxon>
    </lineage>
</organism>
<sequence>MRCRRLPVPPHPAAGKRPCGISTTSDSDEEQMYLEGATPLRAAGVVAGLQTAPATRCCYIIHAAPGSVNSFTPEAPSSESNSSLLNRPTTGPQTPLQAASSPHGGPQPSLPGCTTVYSASSSCSFTATMQPVQCPLRGPAPHNLPELTGQPSQGPLQVRDRASPFQFVPTWRTDPPKQWSCTAKCTSRPATSPQWSQPPARSHQPDRGKPDGAAALLSPPPVAWAHSTGFMRPPDQGI</sequence>
<dbReference type="EMBL" id="JANPWB010000006">
    <property type="protein sequence ID" value="KAJ1179337.1"/>
    <property type="molecule type" value="Genomic_DNA"/>
</dbReference>
<dbReference type="Proteomes" id="UP001066276">
    <property type="component" value="Chromosome 3_2"/>
</dbReference>
<keyword evidence="3" id="KW-1185">Reference proteome</keyword>
<protein>
    <submittedName>
        <fullName evidence="2">Uncharacterized protein</fullName>
    </submittedName>
</protein>
<feature type="region of interest" description="Disordered" evidence="1">
    <location>
        <begin position="69"/>
        <end position="113"/>
    </location>
</feature>
<reference evidence="2" key="1">
    <citation type="journal article" date="2022" name="bioRxiv">
        <title>Sequencing and chromosome-scale assembly of the giantPleurodeles waltlgenome.</title>
        <authorList>
            <person name="Brown T."/>
            <person name="Elewa A."/>
            <person name="Iarovenko S."/>
            <person name="Subramanian E."/>
            <person name="Araus A.J."/>
            <person name="Petzold A."/>
            <person name="Susuki M."/>
            <person name="Suzuki K.-i.T."/>
            <person name="Hayashi T."/>
            <person name="Toyoda A."/>
            <person name="Oliveira C."/>
            <person name="Osipova E."/>
            <person name="Leigh N.D."/>
            <person name="Simon A."/>
            <person name="Yun M.H."/>
        </authorList>
    </citation>
    <scope>NUCLEOTIDE SEQUENCE</scope>
    <source>
        <strain evidence="2">20211129_DDA</strain>
        <tissue evidence="2">Liver</tissue>
    </source>
</reference>
<feature type="region of interest" description="Disordered" evidence="1">
    <location>
        <begin position="178"/>
        <end position="238"/>
    </location>
</feature>
<evidence type="ECO:0000256" key="1">
    <source>
        <dbReference type="SAM" id="MobiDB-lite"/>
    </source>
</evidence>
<comment type="caution">
    <text evidence="2">The sequence shown here is derived from an EMBL/GenBank/DDBJ whole genome shotgun (WGS) entry which is preliminary data.</text>
</comment>
<evidence type="ECO:0000313" key="2">
    <source>
        <dbReference type="EMBL" id="KAJ1179337.1"/>
    </source>
</evidence>
<feature type="region of interest" description="Disordered" evidence="1">
    <location>
        <begin position="1"/>
        <end position="30"/>
    </location>
</feature>
<feature type="compositionally biased region" description="Polar residues" evidence="1">
    <location>
        <begin position="179"/>
        <end position="199"/>
    </location>
</feature>
<evidence type="ECO:0000313" key="3">
    <source>
        <dbReference type="Proteomes" id="UP001066276"/>
    </source>
</evidence>